<protein>
    <submittedName>
        <fullName evidence="2">CueP family metal-binding protein</fullName>
    </submittedName>
</protein>
<dbReference type="AlphaFoldDB" id="A0A9D2KFG0"/>
<name>A0A9D2KFG0_9MICO</name>
<dbReference type="PROSITE" id="PS51257">
    <property type="entry name" value="PROKAR_LIPOPROTEIN"/>
    <property type="match status" value="1"/>
</dbReference>
<evidence type="ECO:0000313" key="3">
    <source>
        <dbReference type="Proteomes" id="UP000824220"/>
    </source>
</evidence>
<gene>
    <name evidence="2" type="ORF">H9800_01880</name>
</gene>
<dbReference type="Gene3D" id="2.60.40.3700">
    <property type="match status" value="1"/>
</dbReference>
<proteinExistence type="predicted"/>
<sequence length="196" mass="21181">MRRFLVAATAALSLALVGCSAAAPEAGPARTGSADPSAFLNEHDLGGMDGEQIIDHLDRLPVAERPTDLVASVHADQLLLADAEQEVVVRLDDDRFYLSIAPYVDQTHECFFHSLTTCRGELANQEIGVRIVDDATGDLVVDEQVTTFDNGFVGFWLPRDVRGTIEVTLDGLTGQRSFSSSDDDATCLTTLRLDES</sequence>
<comment type="caution">
    <text evidence="2">The sequence shown here is derived from an EMBL/GenBank/DDBJ whole genome shotgun (WGS) entry which is preliminary data.</text>
</comment>
<dbReference type="NCBIfam" id="NF038094">
    <property type="entry name" value="CueP_fam"/>
    <property type="match status" value="1"/>
</dbReference>
<dbReference type="Pfam" id="PF21172">
    <property type="entry name" value="CueP"/>
    <property type="match status" value="1"/>
</dbReference>
<feature type="chain" id="PRO_5038342221" evidence="1">
    <location>
        <begin position="23"/>
        <end position="196"/>
    </location>
</feature>
<keyword evidence="1" id="KW-0732">Signal</keyword>
<reference evidence="2" key="2">
    <citation type="submission" date="2021-04" db="EMBL/GenBank/DDBJ databases">
        <authorList>
            <person name="Gilroy R."/>
        </authorList>
    </citation>
    <scope>NUCLEOTIDE SEQUENCE</scope>
    <source>
        <strain evidence="2">ChiHjej8B7-3636</strain>
    </source>
</reference>
<evidence type="ECO:0000313" key="2">
    <source>
        <dbReference type="EMBL" id="HJA03599.1"/>
    </source>
</evidence>
<evidence type="ECO:0000256" key="1">
    <source>
        <dbReference type="SAM" id="SignalP"/>
    </source>
</evidence>
<dbReference type="InterPro" id="IPR047808">
    <property type="entry name" value="CueP-like"/>
</dbReference>
<feature type="signal peptide" evidence="1">
    <location>
        <begin position="1"/>
        <end position="22"/>
    </location>
</feature>
<organism evidence="2 3">
    <name type="scientific">Candidatus Microbacterium stercoravium</name>
    <dbReference type="NCBI Taxonomy" id="2838697"/>
    <lineage>
        <taxon>Bacteria</taxon>
        <taxon>Bacillati</taxon>
        <taxon>Actinomycetota</taxon>
        <taxon>Actinomycetes</taxon>
        <taxon>Micrococcales</taxon>
        <taxon>Microbacteriaceae</taxon>
        <taxon>Microbacterium</taxon>
    </lineage>
</organism>
<accession>A0A9D2KFG0</accession>
<dbReference type="EMBL" id="DXAM01000026">
    <property type="protein sequence ID" value="HJA03599.1"/>
    <property type="molecule type" value="Genomic_DNA"/>
</dbReference>
<reference evidence="2" key="1">
    <citation type="journal article" date="2021" name="PeerJ">
        <title>Extensive microbial diversity within the chicken gut microbiome revealed by metagenomics and culture.</title>
        <authorList>
            <person name="Gilroy R."/>
            <person name="Ravi A."/>
            <person name="Getino M."/>
            <person name="Pursley I."/>
            <person name="Horton D.L."/>
            <person name="Alikhan N.F."/>
            <person name="Baker D."/>
            <person name="Gharbi K."/>
            <person name="Hall N."/>
            <person name="Watson M."/>
            <person name="Adriaenssens E.M."/>
            <person name="Foster-Nyarko E."/>
            <person name="Jarju S."/>
            <person name="Secka A."/>
            <person name="Antonio M."/>
            <person name="Oren A."/>
            <person name="Chaudhuri R.R."/>
            <person name="La Ragione R."/>
            <person name="Hildebrand F."/>
            <person name="Pallen M.J."/>
        </authorList>
    </citation>
    <scope>NUCLEOTIDE SEQUENCE</scope>
    <source>
        <strain evidence="2">ChiHjej8B7-3636</strain>
    </source>
</reference>
<dbReference type="Proteomes" id="UP000824220">
    <property type="component" value="Unassembled WGS sequence"/>
</dbReference>